<sequence>MNQLENEFSSGVVKEMDNVQVYNPIFLLPRQDGQLRKILDCRKINLLSQPAHFKIDGTQELRQILQESDHAMIMDTKNSFHHMHGSPYLRPFLEFQFKNKSYTYLGLPFVTTQTDNSGDHLLSLKSGLATFFYQMSKNTKEILSVSKLKLPNLINGGIND</sequence>
<accession>A0A5J4TD56</accession>
<dbReference type="InterPro" id="IPR043502">
    <property type="entry name" value="DNA/RNA_pol_sf"/>
</dbReference>
<dbReference type="OrthoDB" id="6771932at2759"/>
<dbReference type="AlphaFoldDB" id="A0A5J4TD56"/>
<dbReference type="EMBL" id="SNRW01033570">
    <property type="protein sequence ID" value="KAA6356079.1"/>
    <property type="molecule type" value="Genomic_DNA"/>
</dbReference>
<organism evidence="1 2">
    <name type="scientific">Streblomastix strix</name>
    <dbReference type="NCBI Taxonomy" id="222440"/>
    <lineage>
        <taxon>Eukaryota</taxon>
        <taxon>Metamonada</taxon>
        <taxon>Preaxostyla</taxon>
        <taxon>Oxymonadida</taxon>
        <taxon>Streblomastigidae</taxon>
        <taxon>Streblomastix</taxon>
    </lineage>
</organism>
<protein>
    <recommendedName>
        <fullName evidence="3">Reverse transcriptase domain-containing protein</fullName>
    </recommendedName>
</protein>
<dbReference type="SUPFAM" id="SSF56672">
    <property type="entry name" value="DNA/RNA polymerases"/>
    <property type="match status" value="1"/>
</dbReference>
<gene>
    <name evidence="1" type="ORF">EZS28_048394</name>
</gene>
<name>A0A5J4TD56_9EUKA</name>
<reference evidence="1 2" key="1">
    <citation type="submission" date="2019-03" db="EMBL/GenBank/DDBJ databases">
        <title>Single cell metagenomics reveals metabolic interactions within the superorganism composed of flagellate Streblomastix strix and complex community of Bacteroidetes bacteria on its surface.</title>
        <authorList>
            <person name="Treitli S.C."/>
            <person name="Kolisko M."/>
            <person name="Husnik F."/>
            <person name="Keeling P."/>
            <person name="Hampl V."/>
        </authorList>
    </citation>
    <scope>NUCLEOTIDE SEQUENCE [LARGE SCALE GENOMIC DNA]</scope>
    <source>
        <strain evidence="1">ST1C</strain>
    </source>
</reference>
<dbReference type="Proteomes" id="UP000324800">
    <property type="component" value="Unassembled WGS sequence"/>
</dbReference>
<dbReference type="Gene3D" id="3.30.70.270">
    <property type="match status" value="1"/>
</dbReference>
<evidence type="ECO:0008006" key="3">
    <source>
        <dbReference type="Google" id="ProtNLM"/>
    </source>
</evidence>
<proteinExistence type="predicted"/>
<dbReference type="InterPro" id="IPR043128">
    <property type="entry name" value="Rev_trsase/Diguanyl_cyclase"/>
</dbReference>
<dbReference type="Gene3D" id="3.10.10.10">
    <property type="entry name" value="HIV Type 1 Reverse Transcriptase, subunit A, domain 1"/>
    <property type="match status" value="1"/>
</dbReference>
<comment type="caution">
    <text evidence="1">The sequence shown here is derived from an EMBL/GenBank/DDBJ whole genome shotgun (WGS) entry which is preliminary data.</text>
</comment>
<evidence type="ECO:0000313" key="2">
    <source>
        <dbReference type="Proteomes" id="UP000324800"/>
    </source>
</evidence>
<evidence type="ECO:0000313" key="1">
    <source>
        <dbReference type="EMBL" id="KAA6356079.1"/>
    </source>
</evidence>